<evidence type="ECO:0000256" key="1">
    <source>
        <dbReference type="ARBA" id="ARBA00023136"/>
    </source>
</evidence>
<feature type="region of interest" description="Disordered" evidence="3">
    <location>
        <begin position="281"/>
        <end position="332"/>
    </location>
</feature>
<dbReference type="PROSITE" id="PS50003">
    <property type="entry name" value="PH_DOMAIN"/>
    <property type="match status" value="1"/>
</dbReference>
<dbReference type="InterPro" id="IPR001849">
    <property type="entry name" value="PH_domain"/>
</dbReference>
<feature type="region of interest" description="Disordered" evidence="3">
    <location>
        <begin position="243"/>
        <end position="262"/>
    </location>
</feature>
<feature type="compositionally biased region" description="Basic and acidic residues" evidence="3">
    <location>
        <begin position="321"/>
        <end position="332"/>
    </location>
</feature>
<dbReference type="InterPro" id="IPR039888">
    <property type="entry name" value="Melted-like"/>
</dbReference>
<dbReference type="PANTHER" id="PTHR21630">
    <property type="entry name" value="VEPH-A/MELTED"/>
    <property type="match status" value="1"/>
</dbReference>
<evidence type="ECO:0000313" key="5">
    <source>
        <dbReference type="EMBL" id="WAR14775.1"/>
    </source>
</evidence>
<keyword evidence="6" id="KW-1185">Reference proteome</keyword>
<proteinExistence type="predicted"/>
<name>A0ABY7EY20_MYAAR</name>
<evidence type="ECO:0000313" key="6">
    <source>
        <dbReference type="Proteomes" id="UP001164746"/>
    </source>
</evidence>
<gene>
    <name evidence="5" type="ORF">MAR_004880</name>
</gene>
<accession>A0ABY7EY20</accession>
<protein>
    <submittedName>
        <fullName evidence="5">MELT-like protein</fullName>
    </submittedName>
</protein>
<organism evidence="5 6">
    <name type="scientific">Mya arenaria</name>
    <name type="common">Soft-shell clam</name>
    <dbReference type="NCBI Taxonomy" id="6604"/>
    <lineage>
        <taxon>Eukaryota</taxon>
        <taxon>Metazoa</taxon>
        <taxon>Spiralia</taxon>
        <taxon>Lophotrochozoa</taxon>
        <taxon>Mollusca</taxon>
        <taxon>Bivalvia</taxon>
        <taxon>Autobranchia</taxon>
        <taxon>Heteroconchia</taxon>
        <taxon>Euheterodonta</taxon>
        <taxon>Imparidentia</taxon>
        <taxon>Neoheterodontei</taxon>
        <taxon>Myida</taxon>
        <taxon>Myoidea</taxon>
        <taxon>Myidae</taxon>
        <taxon>Mya</taxon>
    </lineage>
</organism>
<evidence type="ECO:0000259" key="4">
    <source>
        <dbReference type="PROSITE" id="PS50003"/>
    </source>
</evidence>
<reference evidence="5" key="1">
    <citation type="submission" date="2022-11" db="EMBL/GenBank/DDBJ databases">
        <title>Centuries of genome instability and evolution in soft-shell clam transmissible cancer (bioRxiv).</title>
        <authorList>
            <person name="Hart S.F.M."/>
            <person name="Yonemitsu M.A."/>
            <person name="Giersch R.M."/>
            <person name="Beal B.F."/>
            <person name="Arriagada G."/>
            <person name="Davis B.W."/>
            <person name="Ostrander E.A."/>
            <person name="Goff S.P."/>
            <person name="Metzger M.J."/>
        </authorList>
    </citation>
    <scope>NUCLEOTIDE SEQUENCE</scope>
    <source>
        <strain evidence="5">MELC-2E11</strain>
        <tissue evidence="5">Siphon/mantle</tissue>
    </source>
</reference>
<feature type="compositionally biased region" description="Basic and acidic residues" evidence="3">
    <location>
        <begin position="243"/>
        <end position="256"/>
    </location>
</feature>
<feature type="compositionally biased region" description="Low complexity" evidence="3">
    <location>
        <begin position="285"/>
        <end position="295"/>
    </location>
</feature>
<feature type="compositionally biased region" description="Polar residues" evidence="3">
    <location>
        <begin position="296"/>
        <end position="320"/>
    </location>
</feature>
<dbReference type="SMART" id="SM00233">
    <property type="entry name" value="PH"/>
    <property type="match status" value="1"/>
</dbReference>
<evidence type="ECO:0000256" key="2">
    <source>
        <dbReference type="ARBA" id="ARBA00029433"/>
    </source>
</evidence>
<keyword evidence="1" id="KW-0472">Membrane</keyword>
<sequence length="606" mass="67564">MAGRGAHPPHSVCDTQLIRVRYKLLFAHPGQEPNDCYNTSCIYSINHPFFLSGKYTLARVLPQIVTQNPEPVTRHVPELVAVMEPCGVTERVSLLQVFGMIAKSKPKVLEGHVAAFCNYLTVSTLVPLILAMFVDMATANPAVFIDHVTALKLLAEQQPVFIHQIVQIVGAVGTVSLPHAVRTMGYLVSLLSGLSDQASLVVILQEIKALGLIHHSLLADHMQEISRLSQSGSSSVRILVHQLKDDSKNSGQKEMRSVSSQTEGTVTIITVGNPAYPSNVVGVRQQQQQQQQQQQVPHSNRSSQLSLTPSSRTSIANSRSLSDRPPEPLRDGVQHFCEKHMDTIRKFISSLSARIPLPAKCSIVDGRHKRYVRLNFQCGIKGTNCLYGKQFFILNTKLPKTWIHLMFLAVQAQSASALSQQDLSVSSLKHCWDALYPEKGNSGYITLVTSSFPSAKDQDALLQELHGDRYFDVFEFNAPRKYWACFMCNHPEKMSELMPDGSPVIAGQLKEKKGRWKFLKRWKTRYFTLSGSQITYSKSDSAFEIFTTDQNYVFKAKGQQNIEPWVQCIHLAVAKAQNDGECTVVENVTIPTIPTRPRSAVRDTKL</sequence>
<dbReference type="Proteomes" id="UP001164746">
    <property type="component" value="Chromosome 9"/>
</dbReference>
<evidence type="ECO:0000256" key="3">
    <source>
        <dbReference type="SAM" id="MobiDB-lite"/>
    </source>
</evidence>
<dbReference type="PANTHER" id="PTHR21630:SF10">
    <property type="entry name" value="VENTRICULAR ZONE-EXPRESSED PH DOMAIN-CONTAINING PROTEIN HOMOLOG 1"/>
    <property type="match status" value="1"/>
</dbReference>
<dbReference type="SUPFAM" id="SSF50729">
    <property type="entry name" value="PH domain-like"/>
    <property type="match status" value="1"/>
</dbReference>
<comment type="subcellular location">
    <subcellularLocation>
        <location evidence="2">Endomembrane system</location>
        <topology evidence="2">Peripheral membrane protein</topology>
        <orientation evidence="2">Cytoplasmic side</orientation>
    </subcellularLocation>
</comment>
<feature type="domain" description="PH" evidence="4">
    <location>
        <begin position="543"/>
        <end position="574"/>
    </location>
</feature>
<dbReference type="EMBL" id="CP111020">
    <property type="protein sequence ID" value="WAR14775.1"/>
    <property type="molecule type" value="Genomic_DNA"/>
</dbReference>